<proteinExistence type="inferred from homology"/>
<protein>
    <recommendedName>
        <fullName evidence="2">enoyl-CoA hydratase</fullName>
        <ecNumber evidence="2">4.2.1.17</ecNumber>
    </recommendedName>
</protein>
<dbReference type="CDD" id="cd06558">
    <property type="entry name" value="crotonase-like"/>
    <property type="match status" value="1"/>
</dbReference>
<dbReference type="InterPro" id="IPR018376">
    <property type="entry name" value="Enoyl-CoA_hyd/isom_CS"/>
</dbReference>
<evidence type="ECO:0000256" key="6">
    <source>
        <dbReference type="ARBA" id="ARBA00023717"/>
    </source>
</evidence>
<dbReference type="GO" id="GO:0006635">
    <property type="term" value="P:fatty acid beta-oxidation"/>
    <property type="evidence" value="ECO:0007669"/>
    <property type="project" value="TreeGrafter"/>
</dbReference>
<accession>K6W4C3</accession>
<dbReference type="FunFam" id="1.10.12.10:FF:000001">
    <property type="entry name" value="Probable enoyl-CoA hydratase, mitochondrial"/>
    <property type="match status" value="1"/>
</dbReference>
<evidence type="ECO:0000313" key="8">
    <source>
        <dbReference type="EMBL" id="GAB76652.1"/>
    </source>
</evidence>
<evidence type="ECO:0000256" key="1">
    <source>
        <dbReference type="ARBA" id="ARBA00005254"/>
    </source>
</evidence>
<dbReference type="Pfam" id="PF00378">
    <property type="entry name" value="ECH_1"/>
    <property type="match status" value="1"/>
</dbReference>
<dbReference type="SUPFAM" id="SSF52096">
    <property type="entry name" value="ClpP/crotonase"/>
    <property type="match status" value="1"/>
</dbReference>
<comment type="similarity">
    <text evidence="1 7">Belongs to the enoyl-CoA hydratase/isomerase family.</text>
</comment>
<dbReference type="PROSITE" id="PS00166">
    <property type="entry name" value="ENOYL_COA_HYDRATASE"/>
    <property type="match status" value="1"/>
</dbReference>
<reference evidence="8 9" key="1">
    <citation type="submission" date="2012-08" db="EMBL/GenBank/DDBJ databases">
        <title>Whole genome shotgun sequence of Austwickia chelonae NBRC 105200.</title>
        <authorList>
            <person name="Yoshida I."/>
            <person name="Hosoyama A."/>
            <person name="Tsuchikane K."/>
            <person name="Katsumata H."/>
            <person name="Ando Y."/>
            <person name="Ohji S."/>
            <person name="Hamada M."/>
            <person name="Tamura T."/>
            <person name="Yamazoe A."/>
            <person name="Yamazaki S."/>
            <person name="Fujita N."/>
        </authorList>
    </citation>
    <scope>NUCLEOTIDE SEQUENCE [LARGE SCALE GENOMIC DNA]</scope>
    <source>
        <strain evidence="8 9">NBRC 105200</strain>
    </source>
</reference>
<evidence type="ECO:0000313" key="9">
    <source>
        <dbReference type="Proteomes" id="UP000008495"/>
    </source>
</evidence>
<dbReference type="Gene3D" id="1.10.12.10">
    <property type="entry name" value="Lyase 2-enoyl-coa Hydratase, Chain A, domain 2"/>
    <property type="match status" value="1"/>
</dbReference>
<organism evidence="8 9">
    <name type="scientific">Austwickia chelonae NBRC 105200</name>
    <dbReference type="NCBI Taxonomy" id="1184607"/>
    <lineage>
        <taxon>Bacteria</taxon>
        <taxon>Bacillati</taxon>
        <taxon>Actinomycetota</taxon>
        <taxon>Actinomycetes</taxon>
        <taxon>Micrococcales</taxon>
        <taxon>Dermatophilaceae</taxon>
        <taxon>Austwickia</taxon>
    </lineage>
</organism>
<dbReference type="FunFam" id="3.90.226.10:FF:000009">
    <property type="entry name" value="Carnitinyl-CoA dehydratase"/>
    <property type="match status" value="1"/>
</dbReference>
<evidence type="ECO:0000256" key="7">
    <source>
        <dbReference type="RuleBase" id="RU003707"/>
    </source>
</evidence>
<dbReference type="PANTHER" id="PTHR11941">
    <property type="entry name" value="ENOYL-COA HYDRATASE-RELATED"/>
    <property type="match status" value="1"/>
</dbReference>
<dbReference type="InterPro" id="IPR014748">
    <property type="entry name" value="Enoyl-CoA_hydra_C"/>
</dbReference>
<dbReference type="Gene3D" id="3.90.226.10">
    <property type="entry name" value="2-enoyl-CoA Hydratase, Chain A, domain 1"/>
    <property type="match status" value="1"/>
</dbReference>
<dbReference type="Proteomes" id="UP000008495">
    <property type="component" value="Unassembled WGS sequence"/>
</dbReference>
<name>K6W4C3_9MICO</name>
<gene>
    <name evidence="8" type="ORF">AUCHE_02_00110</name>
</gene>
<dbReference type="PANTHER" id="PTHR11941:SF169">
    <property type="entry name" value="(7AS)-7A-METHYL-1,5-DIOXO-2,3,5,6,7,7A-HEXAHYDRO-1H-INDENE-CARBOXYL-COA HYDROLASE"/>
    <property type="match status" value="1"/>
</dbReference>
<dbReference type="GO" id="GO:0004300">
    <property type="term" value="F:enoyl-CoA hydratase activity"/>
    <property type="evidence" value="ECO:0007669"/>
    <property type="project" value="UniProtKB-EC"/>
</dbReference>
<keyword evidence="3" id="KW-0443">Lipid metabolism</keyword>
<keyword evidence="9" id="KW-1185">Reference proteome</keyword>
<dbReference type="InterPro" id="IPR001753">
    <property type="entry name" value="Enoyl-CoA_hydra/iso"/>
</dbReference>
<evidence type="ECO:0000256" key="5">
    <source>
        <dbReference type="ARBA" id="ARBA00023709"/>
    </source>
</evidence>
<evidence type="ECO:0000256" key="2">
    <source>
        <dbReference type="ARBA" id="ARBA00012076"/>
    </source>
</evidence>
<evidence type="ECO:0000256" key="3">
    <source>
        <dbReference type="ARBA" id="ARBA00023098"/>
    </source>
</evidence>
<comment type="catalytic activity">
    <reaction evidence="6">
        <text>a 4-saturated-(3S)-3-hydroxyacyl-CoA = a (3E)-enoyl-CoA + H2O</text>
        <dbReference type="Rhea" id="RHEA:20724"/>
        <dbReference type="ChEBI" id="CHEBI:15377"/>
        <dbReference type="ChEBI" id="CHEBI:58521"/>
        <dbReference type="ChEBI" id="CHEBI:137480"/>
        <dbReference type="EC" id="4.2.1.17"/>
    </reaction>
</comment>
<keyword evidence="4" id="KW-0456">Lyase</keyword>
<dbReference type="OrthoDB" id="8452484at2"/>
<comment type="catalytic activity">
    <reaction evidence="5">
        <text>a (3S)-3-hydroxyacyl-CoA = a (2E)-enoyl-CoA + H2O</text>
        <dbReference type="Rhea" id="RHEA:16105"/>
        <dbReference type="ChEBI" id="CHEBI:15377"/>
        <dbReference type="ChEBI" id="CHEBI:57318"/>
        <dbReference type="ChEBI" id="CHEBI:58856"/>
        <dbReference type="EC" id="4.2.1.17"/>
    </reaction>
</comment>
<comment type="caution">
    <text evidence="8">The sequence shown here is derived from an EMBL/GenBank/DDBJ whole genome shotgun (WGS) entry which is preliminary data.</text>
</comment>
<dbReference type="InterPro" id="IPR029045">
    <property type="entry name" value="ClpP/crotonase-like_dom_sf"/>
</dbReference>
<dbReference type="EMBL" id="BAGZ01000002">
    <property type="protein sequence ID" value="GAB76652.1"/>
    <property type="molecule type" value="Genomic_DNA"/>
</dbReference>
<dbReference type="RefSeq" id="WP_006501403.1">
    <property type="nucleotide sequence ID" value="NZ_BAGZ01000002.1"/>
</dbReference>
<dbReference type="EC" id="4.2.1.17" evidence="2"/>
<dbReference type="eggNOG" id="COG1024">
    <property type="taxonomic scope" value="Bacteria"/>
</dbReference>
<dbReference type="STRING" id="100225.SAMN05421595_1785"/>
<evidence type="ECO:0000256" key="4">
    <source>
        <dbReference type="ARBA" id="ARBA00023239"/>
    </source>
</evidence>
<dbReference type="AlphaFoldDB" id="K6W4C3"/>
<sequence length="259" mass="27301">MSEYVRLEVADGIGTIRVDKPRMNPLDASVQDAIAAYAVEADARDDIRAVIVYGGEQVFAAGADVKEMSRMSYPDMVCRAKHVGGFTTAVARIGKPTVAAIEGYALGAGCELALACDFRVAAQNAVLGQPEVLLGLMPGAGGTQRLPRLIGPAKAKDMIFTGRQVDAQEALQMGLVDEISAPGQAWVAARERMRRFVGGPAMAVRHAKEAVDRGLETDVETGTAIEAMLFAGVFATEDARAGMASFVEKGPGKAVFEGR</sequence>